<keyword evidence="4" id="KW-0479">Metal-binding</keyword>
<evidence type="ECO:0000256" key="3">
    <source>
        <dbReference type="ARBA" id="ARBA00022722"/>
    </source>
</evidence>
<keyword evidence="6" id="KW-0460">Magnesium</keyword>
<keyword evidence="2" id="KW-1277">Toxin-antitoxin system</keyword>
<comment type="cofactor">
    <cofactor evidence="1">
        <name>Mg(2+)</name>
        <dbReference type="ChEBI" id="CHEBI:18420"/>
    </cofactor>
</comment>
<dbReference type="InterPro" id="IPR002716">
    <property type="entry name" value="PIN_dom"/>
</dbReference>
<organism evidence="9 10">
    <name type="scientific">Desulfomicrobium norvegicum (strain DSM 1741 / NCIMB 8310)</name>
    <name type="common">Desulfovibrio baculatus (strain Norway 4)</name>
    <name type="synonym">Desulfovibrio desulfuricans (strain Norway 4)</name>
    <dbReference type="NCBI Taxonomy" id="52561"/>
    <lineage>
        <taxon>Bacteria</taxon>
        <taxon>Pseudomonadati</taxon>
        <taxon>Thermodesulfobacteriota</taxon>
        <taxon>Desulfovibrionia</taxon>
        <taxon>Desulfovibrionales</taxon>
        <taxon>Desulfomicrobiaceae</taxon>
        <taxon>Desulfomicrobium</taxon>
    </lineage>
</organism>
<comment type="caution">
    <text evidence="9">The sequence shown here is derived from an EMBL/GenBank/DDBJ whole genome shotgun (WGS) entry which is preliminary data.</text>
</comment>
<dbReference type="SUPFAM" id="SSF88723">
    <property type="entry name" value="PIN domain-like"/>
    <property type="match status" value="1"/>
</dbReference>
<comment type="similarity">
    <text evidence="7">Belongs to the PINc/VapC protein family.</text>
</comment>
<dbReference type="InterPro" id="IPR029060">
    <property type="entry name" value="PIN-like_dom_sf"/>
</dbReference>
<dbReference type="GO" id="GO:0004518">
    <property type="term" value="F:nuclease activity"/>
    <property type="evidence" value="ECO:0007669"/>
    <property type="project" value="UniProtKB-KW"/>
</dbReference>
<dbReference type="Pfam" id="PF01850">
    <property type="entry name" value="PIN"/>
    <property type="match status" value="1"/>
</dbReference>
<sequence>MEWLNSVEMDNAYLSAVTIGEIQFGISNRPASNRRTELEVWLNEELAGQFNGRIIPLDAKVFVVWGKMTAARKQKGEPMGVMDSLIAATALRHDMVLVTRNTADFKNIGLSLLNPWM</sequence>
<evidence type="ECO:0000256" key="1">
    <source>
        <dbReference type="ARBA" id="ARBA00001946"/>
    </source>
</evidence>
<evidence type="ECO:0000259" key="8">
    <source>
        <dbReference type="Pfam" id="PF01850"/>
    </source>
</evidence>
<dbReference type="GO" id="GO:0016787">
    <property type="term" value="F:hydrolase activity"/>
    <property type="evidence" value="ECO:0007669"/>
    <property type="project" value="UniProtKB-KW"/>
</dbReference>
<dbReference type="AlphaFoldDB" id="A0A8G2C2B3"/>
<reference evidence="9 10" key="1">
    <citation type="submission" date="2016-10" db="EMBL/GenBank/DDBJ databases">
        <authorList>
            <person name="Varghese N."/>
            <person name="Submissions S."/>
        </authorList>
    </citation>
    <scope>NUCLEOTIDE SEQUENCE [LARGE SCALE GENOMIC DNA]</scope>
    <source>
        <strain evidence="9 10">DSM 1741</strain>
    </source>
</reference>
<evidence type="ECO:0000313" key="10">
    <source>
        <dbReference type="Proteomes" id="UP000199581"/>
    </source>
</evidence>
<dbReference type="EMBL" id="FOTO01000004">
    <property type="protein sequence ID" value="SFL63661.1"/>
    <property type="molecule type" value="Genomic_DNA"/>
</dbReference>
<keyword evidence="3" id="KW-0540">Nuclease</keyword>
<accession>A0A8G2C2B3</accession>
<dbReference type="GO" id="GO:0046872">
    <property type="term" value="F:metal ion binding"/>
    <property type="evidence" value="ECO:0007669"/>
    <property type="project" value="UniProtKB-KW"/>
</dbReference>
<dbReference type="Proteomes" id="UP000199581">
    <property type="component" value="Unassembled WGS sequence"/>
</dbReference>
<dbReference type="Gene3D" id="3.40.50.1010">
    <property type="entry name" value="5'-nuclease"/>
    <property type="match status" value="1"/>
</dbReference>
<keyword evidence="5" id="KW-0378">Hydrolase</keyword>
<evidence type="ECO:0000256" key="6">
    <source>
        <dbReference type="ARBA" id="ARBA00022842"/>
    </source>
</evidence>
<name>A0A8G2C2B3_DESNO</name>
<dbReference type="PANTHER" id="PTHR33653">
    <property type="entry name" value="RIBONUCLEASE VAPC2"/>
    <property type="match status" value="1"/>
</dbReference>
<gene>
    <name evidence="9" type="ORF">SAMN05421830_104133</name>
</gene>
<proteinExistence type="inferred from homology"/>
<dbReference type="InterPro" id="IPR050556">
    <property type="entry name" value="Type_II_TA_system_RNase"/>
</dbReference>
<keyword evidence="10" id="KW-1185">Reference proteome</keyword>
<dbReference type="PANTHER" id="PTHR33653:SF1">
    <property type="entry name" value="RIBONUCLEASE VAPC2"/>
    <property type="match status" value="1"/>
</dbReference>
<protein>
    <recommendedName>
        <fullName evidence="8">PIN domain-containing protein</fullName>
    </recommendedName>
</protein>
<evidence type="ECO:0000256" key="4">
    <source>
        <dbReference type="ARBA" id="ARBA00022723"/>
    </source>
</evidence>
<evidence type="ECO:0000256" key="5">
    <source>
        <dbReference type="ARBA" id="ARBA00022801"/>
    </source>
</evidence>
<dbReference type="CDD" id="cd18746">
    <property type="entry name" value="PIN_VapC4-5_FitB-like"/>
    <property type="match status" value="1"/>
</dbReference>
<feature type="domain" description="PIN" evidence="8">
    <location>
        <begin position="2"/>
        <end position="108"/>
    </location>
</feature>
<evidence type="ECO:0000256" key="7">
    <source>
        <dbReference type="ARBA" id="ARBA00038093"/>
    </source>
</evidence>
<evidence type="ECO:0000256" key="2">
    <source>
        <dbReference type="ARBA" id="ARBA00022649"/>
    </source>
</evidence>
<evidence type="ECO:0000313" key="9">
    <source>
        <dbReference type="EMBL" id="SFL63661.1"/>
    </source>
</evidence>